<accession>A0A8S5M204</accession>
<reference evidence="2" key="1">
    <citation type="journal article" date="2021" name="Proc. Natl. Acad. Sci. U.S.A.">
        <title>A Catalog of Tens of Thousands of Viruses from Human Metagenomes Reveals Hidden Associations with Chronic Diseases.</title>
        <authorList>
            <person name="Tisza M.J."/>
            <person name="Buck C.B."/>
        </authorList>
    </citation>
    <scope>NUCLEOTIDE SEQUENCE</scope>
    <source>
        <strain evidence="2">CtrfD19</strain>
    </source>
</reference>
<name>A0A8S5M204_9CAUD</name>
<organism evidence="2">
    <name type="scientific">Siphoviridae sp. ctrfD19</name>
    <dbReference type="NCBI Taxonomy" id="2826478"/>
    <lineage>
        <taxon>Viruses</taxon>
        <taxon>Duplodnaviria</taxon>
        <taxon>Heunggongvirae</taxon>
        <taxon>Uroviricota</taxon>
        <taxon>Caudoviricetes</taxon>
    </lineage>
</organism>
<evidence type="ECO:0000313" key="2">
    <source>
        <dbReference type="EMBL" id="DAD76266.1"/>
    </source>
</evidence>
<keyword evidence="1" id="KW-0812">Transmembrane</keyword>
<protein>
    <submittedName>
        <fullName evidence="2">Uncharacterized protein</fullName>
    </submittedName>
</protein>
<dbReference type="EMBL" id="BK014797">
    <property type="protein sequence ID" value="DAD76266.1"/>
    <property type="molecule type" value="Genomic_DNA"/>
</dbReference>
<sequence>MATGQGTFKDQWVPGFMVYGMGFAIIIPKHYKAHKLNITSAKVFNINSWYNATVSSCGELLNHWRVVLNVDANSSIENGRTYLVSISGTIS</sequence>
<keyword evidence="1" id="KW-0472">Membrane</keyword>
<feature type="transmembrane region" description="Helical" evidence="1">
    <location>
        <begin position="12"/>
        <end position="28"/>
    </location>
</feature>
<keyword evidence="1" id="KW-1133">Transmembrane helix</keyword>
<proteinExistence type="predicted"/>
<evidence type="ECO:0000256" key="1">
    <source>
        <dbReference type="SAM" id="Phobius"/>
    </source>
</evidence>